<feature type="compositionally biased region" description="Polar residues" evidence="5">
    <location>
        <begin position="31"/>
        <end position="40"/>
    </location>
</feature>
<dbReference type="Pfam" id="PF01128">
    <property type="entry name" value="IspD"/>
    <property type="match status" value="2"/>
</dbReference>
<dbReference type="RefSeq" id="WP_217964354.1">
    <property type="nucleotide sequence ID" value="NZ_JAHTBN010000003.1"/>
</dbReference>
<accession>A0ABV8NTU3</accession>
<evidence type="ECO:0000313" key="7">
    <source>
        <dbReference type="Proteomes" id="UP001595848"/>
    </source>
</evidence>
<comment type="similarity">
    <text evidence="4">Belongs to the IspD/TarI cytidylyltransferase family. IspD subfamily.</text>
</comment>
<reference evidence="7" key="1">
    <citation type="journal article" date="2019" name="Int. J. Syst. Evol. Microbiol.">
        <title>The Global Catalogue of Microorganisms (GCM) 10K type strain sequencing project: providing services to taxonomists for standard genome sequencing and annotation.</title>
        <authorList>
            <consortium name="The Broad Institute Genomics Platform"/>
            <consortium name="The Broad Institute Genome Sequencing Center for Infectious Disease"/>
            <person name="Wu L."/>
            <person name="Ma J."/>
        </authorList>
    </citation>
    <scope>NUCLEOTIDE SEQUENCE [LARGE SCALE GENOMIC DNA]</scope>
    <source>
        <strain evidence="7">LMG 24813</strain>
    </source>
</reference>
<evidence type="ECO:0000256" key="3">
    <source>
        <dbReference type="ARBA" id="ARBA00022695"/>
    </source>
</evidence>
<protein>
    <recommendedName>
        <fullName evidence="4">2-C-methyl-D-erythritol 4-phosphate cytidylyltransferase</fullName>
        <ecNumber evidence="4">2.7.7.60</ecNumber>
    </recommendedName>
    <alternativeName>
        <fullName evidence="4">4-diphosphocytidyl-2C-methyl-D-erythritol synthase</fullName>
    </alternativeName>
    <alternativeName>
        <fullName evidence="4">MEP cytidylyltransferase</fullName>
        <shortName evidence="4">MCT</shortName>
    </alternativeName>
</protein>
<evidence type="ECO:0000256" key="2">
    <source>
        <dbReference type="ARBA" id="ARBA00022679"/>
    </source>
</evidence>
<organism evidence="6 7">
    <name type="scientific">Candidimonas humi</name>
    <dbReference type="NCBI Taxonomy" id="683355"/>
    <lineage>
        <taxon>Bacteria</taxon>
        <taxon>Pseudomonadati</taxon>
        <taxon>Pseudomonadota</taxon>
        <taxon>Betaproteobacteria</taxon>
        <taxon>Burkholderiales</taxon>
        <taxon>Alcaligenaceae</taxon>
        <taxon>Candidimonas</taxon>
    </lineage>
</organism>
<evidence type="ECO:0000313" key="6">
    <source>
        <dbReference type="EMBL" id="MFC4200389.1"/>
    </source>
</evidence>
<dbReference type="Proteomes" id="UP001595848">
    <property type="component" value="Unassembled WGS sequence"/>
</dbReference>
<dbReference type="InterPro" id="IPR001228">
    <property type="entry name" value="IspD"/>
</dbReference>
<feature type="site" description="Positions MEP for the nucleophilic attack" evidence="4">
    <location>
        <position position="219"/>
    </location>
</feature>
<dbReference type="EMBL" id="JBHSBV010000002">
    <property type="protein sequence ID" value="MFC4200389.1"/>
    <property type="molecule type" value="Genomic_DNA"/>
</dbReference>
<proteinExistence type="inferred from homology"/>
<sequence length="289" mass="29854">MSEKIIAIVPAAGIGARARAEHAAGPGLAGKTSQAPSPGQDTPMGGMSQPGRFQGFRDDPAAPLPKQYRLLKGEPMLRWAAKALLADPRISQVRVAVAAHDPWAETALAGLARTVWRGCGGPSRAATVMAALQDVALAPDDWVLVHDAARPGLPARALASLIDNCLARGSGALLALPVGDTVKRGTVSGYAADCVLTGADGAAPAAAASTAVVEATVPRETLWLAQTPQMFRAGQLLDALLAAQAAGAVVTDEASALERLGKRPGLVPGSARNFKVTWPEDFELMEKWL</sequence>
<dbReference type="InterPro" id="IPR018294">
    <property type="entry name" value="ISPD_synthase_CS"/>
</dbReference>
<evidence type="ECO:0000256" key="4">
    <source>
        <dbReference type="HAMAP-Rule" id="MF_00108"/>
    </source>
</evidence>
<keyword evidence="4" id="KW-0414">Isoprene biosynthesis</keyword>
<dbReference type="HAMAP" id="MF_00108">
    <property type="entry name" value="IspD"/>
    <property type="match status" value="1"/>
</dbReference>
<comment type="function">
    <text evidence="4">Catalyzes the formation of 4-diphosphocytidyl-2-C-methyl-D-erythritol from CTP and 2-C-methyl-D-erythritol 4-phosphate (MEP).</text>
</comment>
<evidence type="ECO:0000256" key="5">
    <source>
        <dbReference type="SAM" id="MobiDB-lite"/>
    </source>
</evidence>
<comment type="catalytic activity">
    <reaction evidence="1 4">
        <text>2-C-methyl-D-erythritol 4-phosphate + CTP + H(+) = 4-CDP-2-C-methyl-D-erythritol + diphosphate</text>
        <dbReference type="Rhea" id="RHEA:13429"/>
        <dbReference type="ChEBI" id="CHEBI:15378"/>
        <dbReference type="ChEBI" id="CHEBI:33019"/>
        <dbReference type="ChEBI" id="CHEBI:37563"/>
        <dbReference type="ChEBI" id="CHEBI:57823"/>
        <dbReference type="ChEBI" id="CHEBI:58262"/>
        <dbReference type="EC" id="2.7.7.60"/>
    </reaction>
</comment>
<name>A0ABV8NTU3_9BURK</name>
<keyword evidence="3 4" id="KW-0548">Nucleotidyltransferase</keyword>
<dbReference type="PANTHER" id="PTHR32125:SF4">
    <property type="entry name" value="2-C-METHYL-D-ERYTHRITOL 4-PHOSPHATE CYTIDYLYLTRANSFERASE, CHLOROPLASTIC"/>
    <property type="match status" value="1"/>
</dbReference>
<dbReference type="CDD" id="cd02516">
    <property type="entry name" value="CDP-ME_synthetase"/>
    <property type="match status" value="1"/>
</dbReference>
<dbReference type="GO" id="GO:0050518">
    <property type="term" value="F:2-C-methyl-D-erythritol 4-phosphate cytidylyltransferase activity"/>
    <property type="evidence" value="ECO:0007669"/>
    <property type="project" value="UniProtKB-EC"/>
</dbReference>
<evidence type="ECO:0000256" key="1">
    <source>
        <dbReference type="ARBA" id="ARBA00001282"/>
    </source>
</evidence>
<comment type="caution">
    <text evidence="6">The sequence shown here is derived from an EMBL/GenBank/DDBJ whole genome shotgun (WGS) entry which is preliminary data.</text>
</comment>
<feature type="site" description="Transition state stabilizer" evidence="4">
    <location>
        <position position="66"/>
    </location>
</feature>
<dbReference type="PANTHER" id="PTHR32125">
    <property type="entry name" value="2-C-METHYL-D-ERYTHRITOL 4-PHOSPHATE CYTIDYLYLTRANSFERASE, CHLOROPLASTIC"/>
    <property type="match status" value="1"/>
</dbReference>
<comment type="pathway">
    <text evidence="4">Isoprenoid biosynthesis; isopentenyl diphosphate biosynthesis via DXP pathway; isopentenyl diphosphate from 1-deoxy-D-xylulose 5-phosphate: step 2/6.</text>
</comment>
<gene>
    <name evidence="4" type="primary">ispD</name>
    <name evidence="6" type="ORF">ACFOY1_05420</name>
</gene>
<keyword evidence="2 4" id="KW-0808">Transferase</keyword>
<dbReference type="EC" id="2.7.7.60" evidence="4"/>
<feature type="site" description="Positions MEP for the nucleophilic attack" evidence="4">
    <location>
        <position position="275"/>
    </location>
</feature>
<dbReference type="InterPro" id="IPR034683">
    <property type="entry name" value="IspD/TarI"/>
</dbReference>
<keyword evidence="7" id="KW-1185">Reference proteome</keyword>
<feature type="region of interest" description="Disordered" evidence="5">
    <location>
        <begin position="23"/>
        <end position="59"/>
    </location>
</feature>
<feature type="site" description="Transition state stabilizer" evidence="4">
    <location>
        <position position="17"/>
    </location>
</feature>
<dbReference type="PROSITE" id="PS01295">
    <property type="entry name" value="ISPD"/>
    <property type="match status" value="1"/>
</dbReference>
<dbReference type="InterPro" id="IPR050088">
    <property type="entry name" value="IspD/TarI_cytidylyltransf_bact"/>
</dbReference>